<accession>A0A1Y5RWP9</accession>
<dbReference type="AlphaFoldDB" id="A0A1Y5RWP9"/>
<feature type="chain" id="PRO_5012350886" evidence="1">
    <location>
        <begin position="18"/>
        <end position="112"/>
    </location>
</feature>
<evidence type="ECO:0000313" key="2">
    <source>
        <dbReference type="EMBL" id="SLN26941.1"/>
    </source>
</evidence>
<reference evidence="2 3" key="1">
    <citation type="submission" date="2017-03" db="EMBL/GenBank/DDBJ databases">
        <authorList>
            <person name="Afonso C.L."/>
            <person name="Miller P.J."/>
            <person name="Scott M.A."/>
            <person name="Spackman E."/>
            <person name="Goraichik I."/>
            <person name="Dimitrov K.M."/>
            <person name="Suarez D.L."/>
            <person name="Swayne D.E."/>
        </authorList>
    </citation>
    <scope>NUCLEOTIDE SEQUENCE [LARGE SCALE GENOMIC DNA]</scope>
    <source>
        <strain evidence="2 3">CECT 8397</strain>
    </source>
</reference>
<dbReference type="Proteomes" id="UP000193623">
    <property type="component" value="Unassembled WGS sequence"/>
</dbReference>
<evidence type="ECO:0000313" key="3">
    <source>
        <dbReference type="Proteomes" id="UP000193623"/>
    </source>
</evidence>
<feature type="signal peptide" evidence="1">
    <location>
        <begin position="1"/>
        <end position="17"/>
    </location>
</feature>
<dbReference type="OrthoDB" id="7871451at2"/>
<name>A0A1Y5RWP9_9RHOB</name>
<keyword evidence="3" id="KW-1185">Reference proteome</keyword>
<organism evidence="2 3">
    <name type="scientific">Pseudooctadecabacter jejudonensis</name>
    <dbReference type="NCBI Taxonomy" id="1391910"/>
    <lineage>
        <taxon>Bacteria</taxon>
        <taxon>Pseudomonadati</taxon>
        <taxon>Pseudomonadota</taxon>
        <taxon>Alphaproteobacteria</taxon>
        <taxon>Rhodobacterales</taxon>
        <taxon>Paracoccaceae</taxon>
        <taxon>Pseudooctadecabacter</taxon>
    </lineage>
</organism>
<dbReference type="EMBL" id="FWFT01000002">
    <property type="protein sequence ID" value="SLN26941.1"/>
    <property type="molecule type" value="Genomic_DNA"/>
</dbReference>
<sequence length="112" mass="12150">MRIAVLLTGLLPITAQAQVYANEAGCARLAGKVANDGVIIWAEGAFEFWESRCPITGSQQAGSGAALVTLECSGEGDTWETYYMIETTSDVDRYVVYPSDYPEIRSELTSCQ</sequence>
<protein>
    <submittedName>
        <fullName evidence="2">Uncharacterized protein</fullName>
    </submittedName>
</protein>
<dbReference type="RefSeq" id="WP_085863579.1">
    <property type="nucleotide sequence ID" value="NZ_FWFT01000002.1"/>
</dbReference>
<evidence type="ECO:0000256" key="1">
    <source>
        <dbReference type="SAM" id="SignalP"/>
    </source>
</evidence>
<proteinExistence type="predicted"/>
<gene>
    <name evidence="2" type="ORF">PSJ8397_01101</name>
</gene>
<keyword evidence="1" id="KW-0732">Signal</keyword>